<dbReference type="InterPro" id="IPR050317">
    <property type="entry name" value="Plant_Fungal_Acyltransferase"/>
</dbReference>
<comment type="caution">
    <text evidence="2">The sequence shown here is derived from an EMBL/GenBank/DDBJ whole genome shotgun (WGS) entry which is preliminary data.</text>
</comment>
<organism evidence="2 3">
    <name type="scientific">Cuscuta epithymum</name>
    <dbReference type="NCBI Taxonomy" id="186058"/>
    <lineage>
        <taxon>Eukaryota</taxon>
        <taxon>Viridiplantae</taxon>
        <taxon>Streptophyta</taxon>
        <taxon>Embryophyta</taxon>
        <taxon>Tracheophyta</taxon>
        <taxon>Spermatophyta</taxon>
        <taxon>Magnoliopsida</taxon>
        <taxon>eudicotyledons</taxon>
        <taxon>Gunneridae</taxon>
        <taxon>Pentapetalae</taxon>
        <taxon>asterids</taxon>
        <taxon>lamiids</taxon>
        <taxon>Solanales</taxon>
        <taxon>Convolvulaceae</taxon>
        <taxon>Cuscuteae</taxon>
        <taxon>Cuscuta</taxon>
        <taxon>Cuscuta subgen. Cuscuta</taxon>
    </lineage>
</organism>
<evidence type="ECO:0000256" key="1">
    <source>
        <dbReference type="ARBA" id="ARBA00009861"/>
    </source>
</evidence>
<keyword evidence="3" id="KW-1185">Reference proteome</keyword>
<gene>
    <name evidence="2" type="ORF">CEPIT_LOCUS22714</name>
</gene>
<dbReference type="PANTHER" id="PTHR31642">
    <property type="entry name" value="TRICHOTHECENE 3-O-ACETYLTRANSFERASE"/>
    <property type="match status" value="1"/>
</dbReference>
<sequence length="444" mass="48935">MKSTDADSLVYNCRMSTVVPGAITGDDKVRHLSNADVAMKLHYIRGVYLFTSEAVGGISNGDLKDTMFPLLEAYYPVAGRIRNSPEDGRPFIKCNDSGVRIIEANCSRTVDEWMGLISDPSSSDSYSRLLYHDQVLGPDLGFSPLLFVQFTWFKCGGVSVGLSWAHVLGDVCSVSEFFNKFAQGLAGRPIQPLQIPTTAGLSPTLKGNNQLPSSFGKVDPVGDHWRIAHSSKMVTHSFQVTNEQLNQLISKSFEGSKHHPIKIISSFDVISAVIWKTLAKLRGEDEQQERLKTVTLIRNDFHDRENEQPSNAQLISVIKAEILKVAEADLLELAKLIAEKGEDETRIIEEFKDVGENGKSSEFFVYGANLTFVNLEGVKVHGFDMNGKKPIYANYSIDGVGEEGAVLVLPEDLSGGRIVNVILPEHLVGELSNELSTEWGVFQK</sequence>
<protein>
    <submittedName>
        <fullName evidence="2">Uncharacterized protein</fullName>
    </submittedName>
</protein>
<evidence type="ECO:0000313" key="3">
    <source>
        <dbReference type="Proteomes" id="UP001152523"/>
    </source>
</evidence>
<proteinExistence type="inferred from homology"/>
<dbReference type="EMBL" id="CAMAPF010000914">
    <property type="protein sequence ID" value="CAH9119501.1"/>
    <property type="molecule type" value="Genomic_DNA"/>
</dbReference>
<dbReference type="GO" id="GO:0016747">
    <property type="term" value="F:acyltransferase activity, transferring groups other than amino-acyl groups"/>
    <property type="evidence" value="ECO:0007669"/>
    <property type="project" value="TreeGrafter"/>
</dbReference>
<dbReference type="AlphaFoldDB" id="A0AAV0EBJ3"/>
<accession>A0AAV0EBJ3</accession>
<dbReference type="InterPro" id="IPR023213">
    <property type="entry name" value="CAT-like_dom_sf"/>
</dbReference>
<dbReference type="Gene3D" id="3.30.559.10">
    <property type="entry name" value="Chloramphenicol acetyltransferase-like domain"/>
    <property type="match status" value="2"/>
</dbReference>
<dbReference type="Pfam" id="PF02458">
    <property type="entry name" value="Transferase"/>
    <property type="match status" value="1"/>
</dbReference>
<reference evidence="2" key="1">
    <citation type="submission" date="2022-07" db="EMBL/GenBank/DDBJ databases">
        <authorList>
            <person name="Macas J."/>
            <person name="Novak P."/>
            <person name="Neumann P."/>
        </authorList>
    </citation>
    <scope>NUCLEOTIDE SEQUENCE</scope>
</reference>
<comment type="similarity">
    <text evidence="1">Belongs to the plant acyltransferase family.</text>
</comment>
<name>A0AAV0EBJ3_9ASTE</name>
<evidence type="ECO:0000313" key="2">
    <source>
        <dbReference type="EMBL" id="CAH9119501.1"/>
    </source>
</evidence>
<dbReference type="Proteomes" id="UP001152523">
    <property type="component" value="Unassembled WGS sequence"/>
</dbReference>
<dbReference type="PANTHER" id="PTHR31642:SF259">
    <property type="entry name" value="PROTEIN ECERIFERUM 2"/>
    <property type="match status" value="1"/>
</dbReference>